<sequence length="115" mass="13487">MEDRLPAPQICCSHRIVYFVNNLRNFVASLLELFTSNTQQARIITIKRILILYFCNNDLNNILHIKNGLIMILMSIQKDFILQLIQDKKPLYQLNIIKYSSSFHVTYSINIIQIS</sequence>
<organism evidence="1 2">
    <name type="scientific">Paramecium octaurelia</name>
    <dbReference type="NCBI Taxonomy" id="43137"/>
    <lineage>
        <taxon>Eukaryota</taxon>
        <taxon>Sar</taxon>
        <taxon>Alveolata</taxon>
        <taxon>Ciliophora</taxon>
        <taxon>Intramacronucleata</taxon>
        <taxon>Oligohymenophorea</taxon>
        <taxon>Peniculida</taxon>
        <taxon>Parameciidae</taxon>
        <taxon>Paramecium</taxon>
    </lineage>
</organism>
<dbReference type="Proteomes" id="UP000683925">
    <property type="component" value="Unassembled WGS sequence"/>
</dbReference>
<name>A0A8S1YE45_PAROT</name>
<gene>
    <name evidence="1" type="ORF">POCTA_138.1.T1570089</name>
</gene>
<keyword evidence="2" id="KW-1185">Reference proteome</keyword>
<dbReference type="EMBL" id="CAJJDP010000159">
    <property type="protein sequence ID" value="CAD8212315.1"/>
    <property type="molecule type" value="Genomic_DNA"/>
</dbReference>
<comment type="caution">
    <text evidence="1">The sequence shown here is derived from an EMBL/GenBank/DDBJ whole genome shotgun (WGS) entry which is preliminary data.</text>
</comment>
<accession>A0A8S1YE45</accession>
<reference evidence="1" key="1">
    <citation type="submission" date="2021-01" db="EMBL/GenBank/DDBJ databases">
        <authorList>
            <consortium name="Genoscope - CEA"/>
            <person name="William W."/>
        </authorList>
    </citation>
    <scope>NUCLEOTIDE SEQUENCE</scope>
</reference>
<evidence type="ECO:0000313" key="1">
    <source>
        <dbReference type="EMBL" id="CAD8212315.1"/>
    </source>
</evidence>
<protein>
    <submittedName>
        <fullName evidence="1">Uncharacterized protein</fullName>
    </submittedName>
</protein>
<evidence type="ECO:0000313" key="2">
    <source>
        <dbReference type="Proteomes" id="UP000683925"/>
    </source>
</evidence>
<dbReference type="AlphaFoldDB" id="A0A8S1YE45"/>
<proteinExistence type="predicted"/>